<dbReference type="GO" id="GO:0005802">
    <property type="term" value="C:trans-Golgi network"/>
    <property type="evidence" value="ECO:0007669"/>
    <property type="project" value="TreeGrafter"/>
</dbReference>
<protein>
    <submittedName>
        <fullName evidence="2 4">Uncharacterized protein</fullName>
    </submittedName>
</protein>
<dbReference type="Proteomes" id="UP000270296">
    <property type="component" value="Unassembled WGS sequence"/>
</dbReference>
<dbReference type="EMBL" id="UZAM01007848">
    <property type="protein sequence ID" value="VDP01805.1"/>
    <property type="molecule type" value="Genomic_DNA"/>
</dbReference>
<dbReference type="InterPro" id="IPR038830">
    <property type="entry name" value="CCDC186"/>
</dbReference>
<evidence type="ECO:0000313" key="3">
    <source>
        <dbReference type="Proteomes" id="UP000270296"/>
    </source>
</evidence>
<dbReference type="PANTHER" id="PTHR18911:SF5">
    <property type="entry name" value="COILED-COIL DOMAIN-CONTAINING PROTEIN 186"/>
    <property type="match status" value="1"/>
</dbReference>
<feature type="coiled-coil region" evidence="1">
    <location>
        <begin position="21"/>
        <end position="48"/>
    </location>
</feature>
<keyword evidence="1" id="KW-0175">Coiled coil</keyword>
<evidence type="ECO:0000313" key="2">
    <source>
        <dbReference type="EMBL" id="VDP01805.1"/>
    </source>
</evidence>
<dbReference type="WBParaSite" id="SBAD_0000378201-mRNA-1">
    <property type="protein sequence ID" value="SBAD_0000378201-mRNA-1"/>
    <property type="gene ID" value="SBAD_0000378201"/>
</dbReference>
<dbReference type="OrthoDB" id="5583482at2759"/>
<reference evidence="2 3" key="2">
    <citation type="submission" date="2018-11" db="EMBL/GenBank/DDBJ databases">
        <authorList>
            <consortium name="Pathogen Informatics"/>
        </authorList>
    </citation>
    <scope>NUCLEOTIDE SEQUENCE [LARGE SCALE GENOMIC DNA]</scope>
</reference>
<feature type="coiled-coil region" evidence="1">
    <location>
        <begin position="306"/>
        <end position="340"/>
    </location>
</feature>
<reference evidence="4" key="1">
    <citation type="submission" date="2016-06" db="UniProtKB">
        <authorList>
            <consortium name="WormBaseParasite"/>
        </authorList>
    </citation>
    <scope>IDENTIFICATION</scope>
</reference>
<keyword evidence="3" id="KW-1185">Reference proteome</keyword>
<evidence type="ECO:0000313" key="4">
    <source>
        <dbReference type="WBParaSite" id="SBAD_0000378201-mRNA-1"/>
    </source>
</evidence>
<proteinExistence type="predicted"/>
<dbReference type="GO" id="GO:0031267">
    <property type="term" value="F:small GTPase binding"/>
    <property type="evidence" value="ECO:0007669"/>
    <property type="project" value="TreeGrafter"/>
</dbReference>
<dbReference type="PANTHER" id="PTHR18911">
    <property type="entry name" value="CTCL TUMOR ANTIGEN HD-CL-01"/>
    <property type="match status" value="1"/>
</dbReference>
<sequence>MRYNEACDERNSWIQQFERFSAEQQQILQQKNERIKQLEEENRELLDRACRTESHFTQLIAETHAKCKAVVEQARSSEETAQRQKNDCVVKYAQREKDILVLEASQEKHLQQIVQLKKERDAVTSQLRAVKNEKQQLTQCLSRKKSRTDVENLEKQLKRLREDGEVLEKINVREIKELPESKLPDTAEMKNHNIKSTQERLQQAETKISQLENENSSFRMQSNSLRQSIEHLNLDLNESSKRNVELQKRVNELMQLLEERDVSEQETEACRSRAEHLLALNQKIAEANSQLNAEKYSLTSQLILQLNQLQVKAEQLGQNCLLMEAKVSKKDEELKKLKAETVVHTEDLRAEIEKKAVKEIQFLKNDVNDDAVEVHSVLQAEGAGFEGLDVSFLY</sequence>
<name>A0A183IJ22_9BILA</name>
<evidence type="ECO:0000256" key="1">
    <source>
        <dbReference type="SAM" id="Coils"/>
    </source>
</evidence>
<dbReference type="AlphaFoldDB" id="A0A183IJ22"/>
<gene>
    <name evidence="2" type="ORF">SBAD_LOCUS3618</name>
</gene>
<accession>A0A183IJ22</accession>
<dbReference type="GO" id="GO:0099518">
    <property type="term" value="P:vesicle cytoskeletal trafficking"/>
    <property type="evidence" value="ECO:0007669"/>
    <property type="project" value="TreeGrafter"/>
</dbReference>
<feature type="coiled-coil region" evidence="1">
    <location>
        <begin position="113"/>
        <end position="266"/>
    </location>
</feature>
<organism evidence="4">
    <name type="scientific">Soboliphyme baturini</name>
    <dbReference type="NCBI Taxonomy" id="241478"/>
    <lineage>
        <taxon>Eukaryota</taxon>
        <taxon>Metazoa</taxon>
        <taxon>Ecdysozoa</taxon>
        <taxon>Nematoda</taxon>
        <taxon>Enoplea</taxon>
        <taxon>Dorylaimia</taxon>
        <taxon>Dioctophymatida</taxon>
        <taxon>Dioctophymatoidea</taxon>
        <taxon>Soboliphymatidae</taxon>
        <taxon>Soboliphyme</taxon>
    </lineage>
</organism>